<name>A0ABV9KDX8_9RHOB</name>
<proteinExistence type="predicted"/>
<comment type="caution">
    <text evidence="1">The sequence shown here is derived from an EMBL/GenBank/DDBJ whole genome shotgun (WGS) entry which is preliminary data.</text>
</comment>
<dbReference type="Proteomes" id="UP001595973">
    <property type="component" value="Unassembled WGS sequence"/>
</dbReference>
<keyword evidence="2" id="KW-1185">Reference proteome</keyword>
<evidence type="ECO:0000313" key="2">
    <source>
        <dbReference type="Proteomes" id="UP001595973"/>
    </source>
</evidence>
<dbReference type="EMBL" id="JBHSGI010000002">
    <property type="protein sequence ID" value="MFC4667801.1"/>
    <property type="molecule type" value="Genomic_DNA"/>
</dbReference>
<dbReference type="InterPro" id="IPR045467">
    <property type="entry name" value="DUF6497"/>
</dbReference>
<protein>
    <submittedName>
        <fullName evidence="1">DUF6497 family protein</fullName>
    </submittedName>
</protein>
<gene>
    <name evidence="1" type="ORF">ACFO5X_04485</name>
</gene>
<evidence type="ECO:0000313" key="1">
    <source>
        <dbReference type="EMBL" id="MFC4667801.1"/>
    </source>
</evidence>
<sequence>MALLAAPLNAQTLTAVPSQQPLTLSEVLIDDAPGEIWLRFRFLAPQIARDGGSVDSAAASADMEYICNSFALPYMSSQNLAAARIVISMMDREVPFGETDPDATQFFEVYRPEEGRCIWEAF</sequence>
<dbReference type="RefSeq" id="WP_380716035.1">
    <property type="nucleotide sequence ID" value="NZ_JBHSGI010000002.1"/>
</dbReference>
<accession>A0ABV9KDX8</accession>
<reference evidence="2" key="1">
    <citation type="journal article" date="2019" name="Int. J. Syst. Evol. Microbiol.">
        <title>The Global Catalogue of Microorganisms (GCM) 10K type strain sequencing project: providing services to taxonomists for standard genome sequencing and annotation.</title>
        <authorList>
            <consortium name="The Broad Institute Genomics Platform"/>
            <consortium name="The Broad Institute Genome Sequencing Center for Infectious Disease"/>
            <person name="Wu L."/>
            <person name="Ma J."/>
        </authorList>
    </citation>
    <scope>NUCLEOTIDE SEQUENCE [LARGE SCALE GENOMIC DNA]</scope>
    <source>
        <strain evidence="2">CGMCC 4.7283</strain>
    </source>
</reference>
<dbReference type="Pfam" id="PF20107">
    <property type="entry name" value="DUF6497"/>
    <property type="match status" value="1"/>
</dbReference>
<organism evidence="1 2">
    <name type="scientific">Seohaeicola nanhaiensis</name>
    <dbReference type="NCBI Taxonomy" id="1387282"/>
    <lineage>
        <taxon>Bacteria</taxon>
        <taxon>Pseudomonadati</taxon>
        <taxon>Pseudomonadota</taxon>
        <taxon>Alphaproteobacteria</taxon>
        <taxon>Rhodobacterales</taxon>
        <taxon>Roseobacteraceae</taxon>
        <taxon>Seohaeicola</taxon>
    </lineage>
</organism>